<accession>A0A6J0Z595</accession>
<feature type="compositionally biased region" description="Polar residues" evidence="1">
    <location>
        <begin position="608"/>
        <end position="619"/>
    </location>
</feature>
<feature type="region of interest" description="Disordered" evidence="1">
    <location>
        <begin position="237"/>
        <end position="330"/>
    </location>
</feature>
<feature type="compositionally biased region" description="Basic and acidic residues" evidence="1">
    <location>
        <begin position="304"/>
        <end position="327"/>
    </location>
</feature>
<evidence type="ECO:0000313" key="2">
    <source>
        <dbReference type="Proteomes" id="UP001652640"/>
    </source>
</evidence>
<feature type="compositionally biased region" description="Polar residues" evidence="1">
    <location>
        <begin position="573"/>
        <end position="587"/>
    </location>
</feature>
<evidence type="ECO:0000256" key="1">
    <source>
        <dbReference type="SAM" id="MobiDB-lite"/>
    </source>
</evidence>
<dbReference type="RefSeq" id="XP_020769308.2">
    <property type="nucleotide sequence ID" value="XM_020913649.2"/>
</dbReference>
<sequence>MEGTHCSLQLRKPITELCYISFYLPRGEVRGFSYKDTVTLDRASKGFHNCYQVREGSDIHSLSLQPSEHPGDIFFKPTPTKDILTELYKLTAERERLLAGLLSSDHILGITMGNQEGKLPELSVSLAPEDDSFQSAGDWLGEPAVGCLNKRSSHGVKKARRFGGRRGSFDGLSQSSLQKRARRKGHGEQELGPLLGKDQVFSSSSLPVSRTRPHLGLLEERGNLLLDGTLTSSLRRRESCTLEVPRPLDADSGSGSIKKPSEDVGLGRGGLPTDCSSTEPGDDSARELKRTPRRLLHQQTGLTESHKEPEKEPEAERGRRAKAAEWTHRKKPVSRVVARVQDLSTQVQRVVKTHPAGEGKIAPGLAAPAEFIPSADLLTLPGAEAGAWGARGLDKEQRKDRSWQPSAGECPPASTEGAVNKVLLKVIESEKLDDAAEGKRLGFPFGTIGIHTLPEARSRRGAGLGRGKTLFLDLPRGGVDPGSDEKRLPPPALATLGSVINNSSFPPSTHKRMSPVPSPLSPRLPSPQHHHRILRLSSPPGERGAALDDSLSRRSRAFSGSLSADTLEPPSSAKVTETKGASPTSLRVGQPRLVPREPLEKTLGPGRTTAQPQHQSPPGISSEGIARDGFSEQTAAKDLPSKDGGAWVLAYRAGPACPFLLHEEREKPNRNELHLDLHPDHSPTEQDDRIPGRLQAVWPPPKTKDTEEKVGLKYTEAGRRFLPFCSPHPVYMPHPIRK</sequence>
<gene>
    <name evidence="3" type="primary">FMN1</name>
</gene>
<name>A0A6J0Z595_ODOVR</name>
<feature type="region of interest" description="Disordered" evidence="1">
    <location>
        <begin position="475"/>
        <end position="625"/>
    </location>
</feature>
<evidence type="ECO:0000313" key="3">
    <source>
        <dbReference type="RefSeq" id="XP_020769308.2"/>
    </source>
</evidence>
<dbReference type="GeneID" id="110150622"/>
<dbReference type="Proteomes" id="UP001652640">
    <property type="component" value="Chromosome 6"/>
</dbReference>
<feature type="compositionally biased region" description="Basic and acidic residues" evidence="1">
    <location>
        <begin position="680"/>
        <end position="691"/>
    </location>
</feature>
<feature type="compositionally biased region" description="Pro residues" evidence="1">
    <location>
        <begin position="516"/>
        <end position="525"/>
    </location>
</feature>
<reference evidence="3" key="2">
    <citation type="submission" date="2025-08" db="UniProtKB">
        <authorList>
            <consortium name="RefSeq"/>
        </authorList>
    </citation>
    <scope>IDENTIFICATION</scope>
    <source>
        <tissue evidence="3">Tongue muscle</tissue>
    </source>
</reference>
<dbReference type="AlphaFoldDB" id="A0A6J0Z595"/>
<feature type="region of interest" description="Disordered" evidence="1">
    <location>
        <begin position="680"/>
        <end position="708"/>
    </location>
</feature>
<organism evidence="2 3">
    <name type="scientific">Odocoileus virginianus</name>
    <name type="common">White-tailed deer</name>
    <dbReference type="NCBI Taxonomy" id="9874"/>
    <lineage>
        <taxon>Eukaryota</taxon>
        <taxon>Metazoa</taxon>
        <taxon>Chordata</taxon>
        <taxon>Craniata</taxon>
        <taxon>Vertebrata</taxon>
        <taxon>Euteleostomi</taxon>
        <taxon>Mammalia</taxon>
        <taxon>Eutheria</taxon>
        <taxon>Laurasiatheria</taxon>
        <taxon>Artiodactyla</taxon>
        <taxon>Ruminantia</taxon>
        <taxon>Pecora</taxon>
        <taxon>Cervidae</taxon>
        <taxon>Odocoileinae</taxon>
        <taxon>Odocoileus</taxon>
    </lineage>
</organism>
<feature type="compositionally biased region" description="Polar residues" evidence="1">
    <location>
        <begin position="498"/>
        <end position="507"/>
    </location>
</feature>
<feature type="region of interest" description="Disordered" evidence="1">
    <location>
        <begin position="161"/>
        <end position="192"/>
    </location>
</feature>
<proteinExistence type="predicted"/>
<protein>
    <submittedName>
        <fullName evidence="3">Formin-1 isoform X4</fullName>
    </submittedName>
</protein>
<keyword evidence="2" id="KW-1185">Reference proteome</keyword>
<reference evidence="2" key="1">
    <citation type="journal article" date="2022" name="J. Hered.">
        <title>A De Novo Chromosome-Level Genome Assembly of the White-Tailed Deer, Odocoileus Virginianus.</title>
        <authorList>
            <person name="London E.W."/>
            <person name="Roca A.L."/>
            <person name="Novakofski J.E."/>
            <person name="Mateus-Pinilla N.E."/>
        </authorList>
    </citation>
    <scope>NUCLEOTIDE SEQUENCE [LARGE SCALE GENOMIC DNA]</scope>
</reference>